<comment type="similarity">
    <text evidence="1">Belongs to the thioesterase family.</text>
</comment>
<evidence type="ECO:0000313" key="3">
    <source>
        <dbReference type="EMBL" id="AKH38486.1"/>
    </source>
</evidence>
<keyword evidence="5" id="KW-1185">Reference proteome</keyword>
<dbReference type="EMBL" id="VNHT01000039">
    <property type="protein sequence ID" value="TYP84680.1"/>
    <property type="molecule type" value="Genomic_DNA"/>
</dbReference>
<organism evidence="3 5">
    <name type="scientific">Nitrosomonas communis</name>
    <dbReference type="NCBI Taxonomy" id="44574"/>
    <lineage>
        <taxon>Bacteria</taxon>
        <taxon>Pseudomonadati</taxon>
        <taxon>Pseudomonadota</taxon>
        <taxon>Betaproteobacteria</taxon>
        <taxon>Nitrosomonadales</taxon>
        <taxon>Nitrosomonadaceae</taxon>
        <taxon>Nitrosomonas</taxon>
    </lineage>
</organism>
<dbReference type="PATRIC" id="fig|44574.3.peg.3133"/>
<dbReference type="EMBL" id="CP011451">
    <property type="protein sequence ID" value="AKH38486.1"/>
    <property type="molecule type" value="Genomic_DNA"/>
</dbReference>
<dbReference type="InterPro" id="IPR012223">
    <property type="entry name" value="TEII"/>
</dbReference>
<reference evidence="5" key="1">
    <citation type="submission" date="2015-05" db="EMBL/GenBank/DDBJ databases">
        <title>Draft genome of Nitrosomonas communis strain Nm2.</title>
        <authorList>
            <person name="Kozlowski J.A."/>
            <person name="Kits K.D."/>
            <person name="Stein L.Y."/>
        </authorList>
    </citation>
    <scope>NUCLEOTIDE SEQUENCE [LARGE SCALE GENOMIC DNA]</scope>
    <source>
        <strain evidence="5">Nm2</strain>
    </source>
</reference>
<dbReference type="GO" id="GO:0008610">
    <property type="term" value="P:lipid biosynthetic process"/>
    <property type="evidence" value="ECO:0007669"/>
    <property type="project" value="TreeGrafter"/>
</dbReference>
<accession>A0A0F7KGA8</accession>
<evidence type="ECO:0000259" key="2">
    <source>
        <dbReference type="Pfam" id="PF00975"/>
    </source>
</evidence>
<evidence type="ECO:0000313" key="6">
    <source>
        <dbReference type="Proteomes" id="UP000324176"/>
    </source>
</evidence>
<dbReference type="KEGG" id="nco:AAW31_12890"/>
<dbReference type="InterPro" id="IPR029058">
    <property type="entry name" value="AB_hydrolase_fold"/>
</dbReference>
<dbReference type="PANTHER" id="PTHR11487">
    <property type="entry name" value="THIOESTERASE"/>
    <property type="match status" value="1"/>
</dbReference>
<evidence type="ECO:0000256" key="1">
    <source>
        <dbReference type="ARBA" id="ARBA00007169"/>
    </source>
</evidence>
<dbReference type="Proteomes" id="UP000034156">
    <property type="component" value="Chromosome"/>
</dbReference>
<reference evidence="4 6" key="3">
    <citation type="submission" date="2019-07" db="EMBL/GenBank/DDBJ databases">
        <title>Active sludge and wastewater microbial communities from Klosterneuburg, Austria.</title>
        <authorList>
            <person name="Wagner M."/>
        </authorList>
    </citation>
    <scope>NUCLEOTIDE SEQUENCE [LARGE SCALE GENOMIC DNA]</scope>
    <source>
        <strain evidence="4 6">Nm2</strain>
    </source>
</reference>
<feature type="domain" description="Thioesterase" evidence="2">
    <location>
        <begin position="6"/>
        <end position="222"/>
    </location>
</feature>
<dbReference type="AlphaFoldDB" id="A0A0F7KGA8"/>
<dbReference type="Pfam" id="PF00975">
    <property type="entry name" value="Thioesterase"/>
    <property type="match status" value="1"/>
</dbReference>
<protein>
    <submittedName>
        <fullName evidence="3 4">Thioesterase</fullName>
    </submittedName>
</protein>
<proteinExistence type="inferred from homology"/>
<reference evidence="3 5" key="2">
    <citation type="journal article" date="2016" name="Genome Announc.">
        <title>Genome Sequence of Nitrosomonas communis Strain Nm2, a Mesophilic Ammonia-Oxidizing Bacterium Isolated from Mediterranean Soil.</title>
        <authorList>
            <person name="Kozlowski J.A."/>
            <person name="Kits K.D."/>
            <person name="Stein L.Y."/>
        </authorList>
    </citation>
    <scope>NUCLEOTIDE SEQUENCE [LARGE SCALE GENOMIC DNA]</scope>
    <source>
        <strain evidence="3 5">Nm2</strain>
    </source>
</reference>
<sequence length="248" mass="27594">MRKSLTLFCLPCAGAGSAMYLRWRRLLSSWITVQPIELPGRDSRIDEFPEENYLALTECLSNELVPILPENYAFFGHSMGALLAYGITHRLSAQKLPLPTALVVSGCAAPNRQDSERYSKIQGESALIAELRKQAGTPEEVFNHPELLAMTLDLLAIDYRLCGSFQHVELPPLPIPIHVFGGRADEIEAAKLDDWRLAGAQAFTLDWFEGGHFFLRQSEEVFLHTLVKRLTESLSGVPHEAPEVPAIA</sequence>
<dbReference type="Proteomes" id="UP000324176">
    <property type="component" value="Unassembled WGS sequence"/>
</dbReference>
<dbReference type="OrthoDB" id="8480037at2"/>
<gene>
    <name evidence="3" type="ORF">AAW31_12890</name>
    <name evidence="4" type="ORF">BCL69_103911</name>
</gene>
<dbReference type="Gene3D" id="3.40.50.1820">
    <property type="entry name" value="alpha/beta hydrolase"/>
    <property type="match status" value="1"/>
</dbReference>
<evidence type="ECO:0000313" key="5">
    <source>
        <dbReference type="Proteomes" id="UP000034156"/>
    </source>
</evidence>
<evidence type="ECO:0000313" key="4">
    <source>
        <dbReference type="EMBL" id="TYP84680.1"/>
    </source>
</evidence>
<dbReference type="SUPFAM" id="SSF53474">
    <property type="entry name" value="alpha/beta-Hydrolases"/>
    <property type="match status" value="1"/>
</dbReference>
<dbReference type="InterPro" id="IPR001031">
    <property type="entry name" value="Thioesterase"/>
</dbReference>
<dbReference type="PANTHER" id="PTHR11487:SF0">
    <property type="entry name" value="S-ACYL FATTY ACID SYNTHASE THIOESTERASE, MEDIUM CHAIN"/>
    <property type="match status" value="1"/>
</dbReference>
<dbReference type="RefSeq" id="WP_046850526.1">
    <property type="nucleotide sequence ID" value="NZ_CP011451.1"/>
</dbReference>
<name>A0A0F7KGA8_9PROT</name>